<sequence>KFACSVGGVTNLGNSFKDCRDCDGKFNVKSGCG</sequence>
<name>A0A8S3GHD7_9BILA</name>
<accession>A0A8S3GHD7</accession>
<reference evidence="1" key="1">
    <citation type="submission" date="2021-02" db="EMBL/GenBank/DDBJ databases">
        <authorList>
            <person name="Nowell W R."/>
        </authorList>
    </citation>
    <scope>NUCLEOTIDE SEQUENCE</scope>
</reference>
<feature type="non-terminal residue" evidence="1">
    <location>
        <position position="1"/>
    </location>
</feature>
<dbReference type="AlphaFoldDB" id="A0A8S3GHD7"/>
<evidence type="ECO:0000313" key="1">
    <source>
        <dbReference type="EMBL" id="CAF5162970.1"/>
    </source>
</evidence>
<comment type="caution">
    <text evidence="1">The sequence shown here is derived from an EMBL/GenBank/DDBJ whole genome shotgun (WGS) entry which is preliminary data.</text>
</comment>
<dbReference type="EMBL" id="CAJOBH010268533">
    <property type="protein sequence ID" value="CAF5162970.1"/>
    <property type="molecule type" value="Genomic_DNA"/>
</dbReference>
<proteinExistence type="predicted"/>
<organism evidence="1 2">
    <name type="scientific">Rotaria magnacalcarata</name>
    <dbReference type="NCBI Taxonomy" id="392030"/>
    <lineage>
        <taxon>Eukaryota</taxon>
        <taxon>Metazoa</taxon>
        <taxon>Spiralia</taxon>
        <taxon>Gnathifera</taxon>
        <taxon>Rotifera</taxon>
        <taxon>Eurotatoria</taxon>
        <taxon>Bdelloidea</taxon>
        <taxon>Philodinida</taxon>
        <taxon>Philodinidae</taxon>
        <taxon>Rotaria</taxon>
    </lineage>
</organism>
<dbReference type="Proteomes" id="UP000681967">
    <property type="component" value="Unassembled WGS sequence"/>
</dbReference>
<evidence type="ECO:0000313" key="2">
    <source>
        <dbReference type="Proteomes" id="UP000681967"/>
    </source>
</evidence>
<protein>
    <submittedName>
        <fullName evidence="1">Uncharacterized protein</fullName>
    </submittedName>
</protein>
<gene>
    <name evidence="1" type="ORF">BYL167_LOCUS75134</name>
</gene>